<feature type="compositionally biased region" description="Basic and acidic residues" evidence="1">
    <location>
        <begin position="1"/>
        <end position="23"/>
    </location>
</feature>
<keyword evidence="4" id="KW-1185">Reference proteome</keyword>
<reference evidence="2" key="3">
    <citation type="submission" date="2023-12" db="EMBL/GenBank/DDBJ databases">
        <authorList>
            <person name="Sun Q."/>
            <person name="Inoue M."/>
        </authorList>
    </citation>
    <scope>NUCLEOTIDE SEQUENCE</scope>
    <source>
        <strain evidence="2">JCM 12289</strain>
    </source>
</reference>
<organism evidence="2 5">
    <name type="scientific">Halococcus dombrowskii</name>
    <dbReference type="NCBI Taxonomy" id="179637"/>
    <lineage>
        <taxon>Archaea</taxon>
        <taxon>Methanobacteriati</taxon>
        <taxon>Methanobacteriota</taxon>
        <taxon>Stenosarchaea group</taxon>
        <taxon>Halobacteria</taxon>
        <taxon>Halobacteriales</taxon>
        <taxon>Halococcaceae</taxon>
        <taxon>Halococcus</taxon>
    </lineage>
</organism>
<feature type="region of interest" description="Disordered" evidence="1">
    <location>
        <begin position="1"/>
        <end position="27"/>
    </location>
</feature>
<reference evidence="3" key="2">
    <citation type="submission" date="2022-04" db="EMBL/GenBank/DDBJ databases">
        <title>Sequencing and genomic assembly of Halococcus dombrowskii.</title>
        <authorList>
            <person name="Lim S.W."/>
            <person name="MacLea K.S."/>
        </authorList>
    </citation>
    <scope>NUCLEOTIDE SEQUENCE</scope>
    <source>
        <strain evidence="3">H4</strain>
    </source>
</reference>
<dbReference type="InterPro" id="IPR036388">
    <property type="entry name" value="WH-like_DNA-bd_sf"/>
</dbReference>
<dbReference type="InterPro" id="IPR036390">
    <property type="entry name" value="WH_DNA-bd_sf"/>
</dbReference>
<dbReference type="GeneID" id="71760258"/>
<dbReference type="Gene3D" id="1.10.10.10">
    <property type="entry name" value="Winged helix-like DNA-binding domain superfamily/Winged helix DNA-binding domain"/>
    <property type="match status" value="1"/>
</dbReference>
<dbReference type="EMBL" id="CP095005">
    <property type="protein sequence ID" value="UOO95193.1"/>
    <property type="molecule type" value="Genomic_DNA"/>
</dbReference>
<name>A0AAV3SKH3_HALDO</name>
<dbReference type="SUPFAM" id="SSF46785">
    <property type="entry name" value="Winged helix' DNA-binding domain"/>
    <property type="match status" value="1"/>
</dbReference>
<accession>A0AAV3SKH3</accession>
<evidence type="ECO:0000313" key="4">
    <source>
        <dbReference type="Proteomes" id="UP000830542"/>
    </source>
</evidence>
<protein>
    <submittedName>
        <fullName evidence="3">Transcriptional regulator</fullName>
    </submittedName>
</protein>
<proteinExistence type="predicted"/>
<dbReference type="Pfam" id="PF25212">
    <property type="entry name" value="HVO_A0114"/>
    <property type="match status" value="1"/>
</dbReference>
<dbReference type="RefSeq" id="WP_244702584.1">
    <property type="nucleotide sequence ID" value="NZ_BAAADN010000052.1"/>
</dbReference>
<evidence type="ECO:0000256" key="1">
    <source>
        <dbReference type="SAM" id="MobiDB-lite"/>
    </source>
</evidence>
<dbReference type="KEGG" id="hdo:MUK72_00380"/>
<reference evidence="2" key="1">
    <citation type="journal article" date="2014" name="Int. J. Syst. Evol. Microbiol.">
        <title>Complete genome sequence of Corynebacterium casei LMG S-19264T (=DSM 44701T), isolated from a smear-ripened cheese.</title>
        <authorList>
            <consortium name="US DOE Joint Genome Institute (JGI-PGF)"/>
            <person name="Walter F."/>
            <person name="Albersmeier A."/>
            <person name="Kalinowski J."/>
            <person name="Ruckert C."/>
        </authorList>
    </citation>
    <scope>NUCLEOTIDE SEQUENCE</scope>
    <source>
        <strain evidence="2">JCM 12289</strain>
    </source>
</reference>
<evidence type="ECO:0000313" key="3">
    <source>
        <dbReference type="EMBL" id="UOO95193.1"/>
    </source>
</evidence>
<dbReference type="EMBL" id="BAAADN010000052">
    <property type="protein sequence ID" value="GAA0471609.1"/>
    <property type="molecule type" value="Genomic_DNA"/>
</dbReference>
<dbReference type="AlphaFoldDB" id="A0AAV3SKH3"/>
<dbReference type="Proteomes" id="UP001500962">
    <property type="component" value="Unassembled WGS sequence"/>
</dbReference>
<evidence type="ECO:0000313" key="2">
    <source>
        <dbReference type="EMBL" id="GAA0471609.1"/>
    </source>
</evidence>
<gene>
    <name evidence="2" type="ORF">GCM10008985_30570</name>
    <name evidence="3" type="ORF">MUK72_00380</name>
</gene>
<sequence length="157" mass="17796">MPNDDSTDRDSDRTHEHASHPETADYPELLLITADPSDVALERELELADQFEDGMETPHLLNFENPTDLRKLLTERRLEVLRSINDAPPTSIRDLADRLGRAASDVHDDVHLLADYNIVYFEQEGRARAPYIPYERVKIEIDMLGTDVGTDRAIVSG</sequence>
<dbReference type="Proteomes" id="UP000830542">
    <property type="component" value="Chromosome"/>
</dbReference>
<evidence type="ECO:0000313" key="5">
    <source>
        <dbReference type="Proteomes" id="UP001500962"/>
    </source>
</evidence>